<evidence type="ECO:0000313" key="2">
    <source>
        <dbReference type="EnsemblMetazoa" id="AFUN019809-PA"/>
    </source>
</evidence>
<dbReference type="EnsemblMetazoa" id="AFUN019809-RA">
    <property type="protein sequence ID" value="AFUN019809-PA"/>
    <property type="gene ID" value="AFUN019809"/>
</dbReference>
<feature type="chain" id="PRO_5021325115" description="Secreted protein" evidence="1">
    <location>
        <begin position="18"/>
        <end position="260"/>
    </location>
</feature>
<accession>A0A4Y0BHZ0</accession>
<evidence type="ECO:0000256" key="1">
    <source>
        <dbReference type="SAM" id="SignalP"/>
    </source>
</evidence>
<evidence type="ECO:0008006" key="3">
    <source>
        <dbReference type="Google" id="ProtNLM"/>
    </source>
</evidence>
<name>A0A4Y0BHZ0_ANOFN</name>
<feature type="signal peptide" evidence="1">
    <location>
        <begin position="1"/>
        <end position="17"/>
    </location>
</feature>
<keyword evidence="1" id="KW-0732">Signal</keyword>
<protein>
    <recommendedName>
        <fullName evidence="3">Secreted protein</fullName>
    </recommendedName>
</protein>
<dbReference type="AlphaFoldDB" id="A0A4Y0BHZ0"/>
<reference evidence="2" key="1">
    <citation type="submission" date="2020-05" db="UniProtKB">
        <authorList>
            <consortium name="EnsemblMetazoa"/>
        </authorList>
    </citation>
    <scope>IDENTIFICATION</scope>
    <source>
        <strain evidence="2">FUMOZ</strain>
    </source>
</reference>
<organism evidence="2">
    <name type="scientific">Anopheles funestus</name>
    <name type="common">African malaria mosquito</name>
    <dbReference type="NCBI Taxonomy" id="62324"/>
    <lineage>
        <taxon>Eukaryota</taxon>
        <taxon>Metazoa</taxon>
        <taxon>Ecdysozoa</taxon>
        <taxon>Arthropoda</taxon>
        <taxon>Hexapoda</taxon>
        <taxon>Insecta</taxon>
        <taxon>Pterygota</taxon>
        <taxon>Neoptera</taxon>
        <taxon>Endopterygota</taxon>
        <taxon>Diptera</taxon>
        <taxon>Nematocera</taxon>
        <taxon>Culicoidea</taxon>
        <taxon>Culicidae</taxon>
        <taxon>Anophelinae</taxon>
        <taxon>Anopheles</taxon>
    </lineage>
</organism>
<proteinExistence type="predicted"/>
<dbReference type="VEuPathDB" id="VectorBase:AFUN019809"/>
<sequence length="260" mass="28524">MLTLALVTGLLVQVQQASLSLGIILLEGNVVGLSEEIVQKRLILRPGTVSDHIRIEEALRFRSAREASSSQLTAGILRHVQHGEQIVGLLQVLVVVAWDVLRAAGERTIVLVVALEGTVSLHAWLSVALLGQVHQAPLSTLGVVTVFRSRDEVVGEHMLLKCSVFPGAQILEHAQYQTVHLRLIGVSFAHVALETLVRHSQVDSTFGLSLGPTLSHIVMLRRQLLRLDGSNDGYQGNSQHDEEFHFALPCYLLHEWSCTV</sequence>